<dbReference type="PROSITE" id="PS00615">
    <property type="entry name" value="C_TYPE_LECTIN_1"/>
    <property type="match status" value="1"/>
</dbReference>
<dbReference type="Pfam" id="PF00059">
    <property type="entry name" value="Lectin_C"/>
    <property type="match status" value="3"/>
</dbReference>
<name>A0ABY7EB93_MYAAR</name>
<accession>A0ABY7EB93</accession>
<proteinExistence type="predicted"/>
<feature type="domain" description="C-type lectin" evidence="2">
    <location>
        <begin position="215"/>
        <end position="332"/>
    </location>
</feature>
<keyword evidence="1" id="KW-1015">Disulfide bond</keyword>
<dbReference type="Proteomes" id="UP001164746">
    <property type="component" value="Chromosome 5"/>
</dbReference>
<gene>
    <name evidence="3" type="ORF">MAR_021818</name>
</gene>
<dbReference type="EMBL" id="CP111016">
    <property type="protein sequence ID" value="WAR06449.1"/>
    <property type="molecule type" value="Genomic_DNA"/>
</dbReference>
<dbReference type="InterPro" id="IPR016186">
    <property type="entry name" value="C-type_lectin-like/link_sf"/>
</dbReference>
<dbReference type="Gene3D" id="3.10.100.10">
    <property type="entry name" value="Mannose-Binding Protein A, subunit A"/>
    <property type="match status" value="3"/>
</dbReference>
<sequence length="371" mass="41100">MKFSKYLGAASWSSECGPFYVLDSITGYCYRFSDQSLNFFMARSTCVNDSADLASITSFHEQNFLANRMFAFRSVALWIGAANLAPNKGYHWLDGSGFGYINWSPGEPNNFNGHEHCTEFVAGGDNIGRWNDVTCTSQRGYICKKKSSMVTSVNDQFWIGLTDAGNQMQFRWTDGSQVGYTNWASSEPNNWGNRAEDCVSMHVWPSISRPGSFTYGPKCFKVFSDAPDTWDVGTLKCQENGGQLATIANAYQQAIVASQLKGGGAYWIGLSTASATNNTMVWVNGYGLAFSAWAYGHTGNEVNKCVTMRSGSPGQGRWMAQDCLTNQKYVCEYPRAGWPRPSITPPPVTQRTSCPTGWNEYSGNCYRVRHS</sequence>
<dbReference type="CDD" id="cd00037">
    <property type="entry name" value="CLECT"/>
    <property type="match status" value="2"/>
</dbReference>
<dbReference type="InterPro" id="IPR018378">
    <property type="entry name" value="C-type_lectin_CS"/>
</dbReference>
<dbReference type="InterPro" id="IPR001304">
    <property type="entry name" value="C-type_lectin-like"/>
</dbReference>
<evidence type="ECO:0000313" key="4">
    <source>
        <dbReference type="Proteomes" id="UP001164746"/>
    </source>
</evidence>
<feature type="non-terminal residue" evidence="3">
    <location>
        <position position="1"/>
    </location>
</feature>
<organism evidence="3 4">
    <name type="scientific">Mya arenaria</name>
    <name type="common">Soft-shell clam</name>
    <dbReference type="NCBI Taxonomy" id="6604"/>
    <lineage>
        <taxon>Eukaryota</taxon>
        <taxon>Metazoa</taxon>
        <taxon>Spiralia</taxon>
        <taxon>Lophotrochozoa</taxon>
        <taxon>Mollusca</taxon>
        <taxon>Bivalvia</taxon>
        <taxon>Autobranchia</taxon>
        <taxon>Heteroconchia</taxon>
        <taxon>Euheterodonta</taxon>
        <taxon>Imparidentia</taxon>
        <taxon>Neoheterodontei</taxon>
        <taxon>Myida</taxon>
        <taxon>Myoidea</taxon>
        <taxon>Myidae</taxon>
        <taxon>Mya</taxon>
    </lineage>
</organism>
<evidence type="ECO:0000256" key="1">
    <source>
        <dbReference type="ARBA" id="ARBA00023157"/>
    </source>
</evidence>
<protein>
    <submittedName>
        <fullName evidence="3">MRC1-like protein</fullName>
    </submittedName>
</protein>
<reference evidence="3" key="1">
    <citation type="submission" date="2022-11" db="EMBL/GenBank/DDBJ databases">
        <title>Centuries of genome instability and evolution in soft-shell clam transmissible cancer (bioRxiv).</title>
        <authorList>
            <person name="Hart S.F.M."/>
            <person name="Yonemitsu M.A."/>
            <person name="Giersch R.M."/>
            <person name="Beal B.F."/>
            <person name="Arriagada G."/>
            <person name="Davis B.W."/>
            <person name="Ostrander E.A."/>
            <person name="Goff S.P."/>
            <person name="Metzger M.J."/>
        </authorList>
    </citation>
    <scope>NUCLEOTIDE SEQUENCE</scope>
    <source>
        <strain evidence="3">MELC-2E11</strain>
        <tissue evidence="3">Siphon/mantle</tissue>
    </source>
</reference>
<feature type="domain" description="C-type lectin" evidence="2">
    <location>
        <begin position="25"/>
        <end position="144"/>
    </location>
</feature>
<dbReference type="SUPFAM" id="SSF56436">
    <property type="entry name" value="C-type lectin-like"/>
    <property type="match status" value="3"/>
</dbReference>
<dbReference type="InterPro" id="IPR050111">
    <property type="entry name" value="C-type_lectin/snaclec_domain"/>
</dbReference>
<keyword evidence="4" id="KW-1185">Reference proteome</keyword>
<dbReference type="SMART" id="SM00034">
    <property type="entry name" value="CLECT"/>
    <property type="match status" value="2"/>
</dbReference>
<dbReference type="PROSITE" id="PS50041">
    <property type="entry name" value="C_TYPE_LECTIN_2"/>
    <property type="match status" value="3"/>
</dbReference>
<dbReference type="PANTHER" id="PTHR22803">
    <property type="entry name" value="MANNOSE, PHOSPHOLIPASE, LECTIN RECEPTOR RELATED"/>
    <property type="match status" value="1"/>
</dbReference>
<dbReference type="InterPro" id="IPR016187">
    <property type="entry name" value="CTDL_fold"/>
</dbReference>
<feature type="domain" description="C-type lectin" evidence="2">
    <location>
        <begin position="148"/>
        <end position="204"/>
    </location>
</feature>
<evidence type="ECO:0000313" key="3">
    <source>
        <dbReference type="EMBL" id="WAR06449.1"/>
    </source>
</evidence>
<evidence type="ECO:0000259" key="2">
    <source>
        <dbReference type="PROSITE" id="PS50041"/>
    </source>
</evidence>